<organism evidence="1">
    <name type="scientific">Mycobacterium xenopi 4042</name>
    <dbReference type="NCBI Taxonomy" id="1299334"/>
    <lineage>
        <taxon>Bacteria</taxon>
        <taxon>Bacillati</taxon>
        <taxon>Actinomycetota</taxon>
        <taxon>Actinomycetes</taxon>
        <taxon>Mycobacteriales</taxon>
        <taxon>Mycobacteriaceae</taxon>
        <taxon>Mycobacterium</taxon>
    </lineage>
</organism>
<reference evidence="1" key="1">
    <citation type="submission" date="2014-01" db="EMBL/GenBank/DDBJ databases">
        <authorList>
            <person name="Brown-Elliot B."/>
            <person name="Wallace R."/>
            <person name="Lenaerts A."/>
            <person name="Ordway D."/>
            <person name="DeGroote M.A."/>
            <person name="Parker T."/>
            <person name="Sizemore C."/>
            <person name="Tallon L.J."/>
            <person name="Sadzewicz L.K."/>
            <person name="Sengamalay N."/>
            <person name="Fraser C.M."/>
            <person name="Hine E."/>
            <person name="Shefchek K.A."/>
            <person name="Das S.P."/>
            <person name="Tettelin H."/>
        </authorList>
    </citation>
    <scope>NUCLEOTIDE SEQUENCE [LARGE SCALE GENOMIC DNA]</scope>
    <source>
        <strain evidence="1">4042</strain>
    </source>
</reference>
<dbReference type="AlphaFoldDB" id="X8DZF7"/>
<name>X8DZF7_MYCXE</name>
<protein>
    <submittedName>
        <fullName evidence="1">Uncharacterized protein</fullName>
    </submittedName>
</protein>
<dbReference type="PATRIC" id="fig|1299334.3.peg.1011"/>
<accession>X8DZF7</accession>
<comment type="caution">
    <text evidence="1">The sequence shown here is derived from an EMBL/GenBank/DDBJ whole genome shotgun (WGS) entry which is preliminary data.</text>
</comment>
<gene>
    <name evidence="1" type="ORF">I553_9502</name>
</gene>
<evidence type="ECO:0000313" key="1">
    <source>
        <dbReference type="EMBL" id="EUA73346.1"/>
    </source>
</evidence>
<dbReference type="EMBL" id="JAOB01000011">
    <property type="protein sequence ID" value="EUA73346.1"/>
    <property type="molecule type" value="Genomic_DNA"/>
</dbReference>
<proteinExistence type="predicted"/>
<sequence>MKLGTVRSRIHRADKRCATIWRPTPSMTEAQPRTPRKSLHSAAPAVHRLFTDVRHEAARYIQSSAV</sequence>